<keyword evidence="2 7" id="KW-0235">DNA replication</keyword>
<reference evidence="9 10" key="1">
    <citation type="journal article" date="2015" name="Nature">
        <title>rRNA introns, odd ribosomes, and small enigmatic genomes across a large radiation of phyla.</title>
        <authorList>
            <person name="Brown C.T."/>
            <person name="Hug L.A."/>
            <person name="Thomas B.C."/>
            <person name="Sharon I."/>
            <person name="Castelle C.J."/>
            <person name="Singh A."/>
            <person name="Wilkins M.J."/>
            <person name="Williams K.H."/>
            <person name="Banfield J.F."/>
        </authorList>
    </citation>
    <scope>NUCLEOTIDE SEQUENCE [LARGE SCALE GENOMIC DNA]</scope>
</reference>
<evidence type="ECO:0000256" key="3">
    <source>
        <dbReference type="ARBA" id="ARBA00022741"/>
    </source>
</evidence>
<dbReference type="Gene3D" id="1.10.8.60">
    <property type="match status" value="1"/>
</dbReference>
<dbReference type="Pfam" id="PF00308">
    <property type="entry name" value="Bac_DnaA"/>
    <property type="match status" value="1"/>
</dbReference>
<feature type="non-terminal residue" evidence="9">
    <location>
        <position position="1"/>
    </location>
</feature>
<comment type="similarity">
    <text evidence="7">Belongs to the DnaA family.</text>
</comment>
<evidence type="ECO:0000256" key="5">
    <source>
        <dbReference type="ARBA" id="ARBA00023121"/>
    </source>
</evidence>
<dbReference type="InterPro" id="IPR027417">
    <property type="entry name" value="P-loop_NTPase"/>
</dbReference>
<dbReference type="SUPFAM" id="SSF52540">
    <property type="entry name" value="P-loop containing nucleoside triphosphate hydrolases"/>
    <property type="match status" value="1"/>
</dbReference>
<keyword evidence="5" id="KW-0446">Lipid-binding</keyword>
<evidence type="ECO:0000259" key="8">
    <source>
        <dbReference type="SMART" id="SM00760"/>
    </source>
</evidence>
<dbReference type="AlphaFoldDB" id="A0A0F9YDE0"/>
<feature type="domain" description="Chromosomal replication initiator DnaA C-terminal" evidence="8">
    <location>
        <begin position="125"/>
        <end position="194"/>
    </location>
</feature>
<dbReference type="InterPro" id="IPR013159">
    <property type="entry name" value="DnaA_C"/>
</dbReference>
<comment type="caution">
    <text evidence="9">The sequence shown here is derived from an EMBL/GenBank/DDBJ whole genome shotgun (WGS) entry which is preliminary data.</text>
</comment>
<dbReference type="SMART" id="SM00760">
    <property type="entry name" value="Bac_DnaA_C"/>
    <property type="match status" value="1"/>
</dbReference>
<dbReference type="GO" id="GO:0006275">
    <property type="term" value="P:regulation of DNA replication"/>
    <property type="evidence" value="ECO:0007669"/>
    <property type="project" value="InterPro"/>
</dbReference>
<dbReference type="PRINTS" id="PR00051">
    <property type="entry name" value="DNAA"/>
</dbReference>
<evidence type="ECO:0000256" key="7">
    <source>
        <dbReference type="RuleBase" id="RU004227"/>
    </source>
</evidence>
<dbReference type="EMBL" id="LBOG01000010">
    <property type="protein sequence ID" value="KKP29669.1"/>
    <property type="molecule type" value="Genomic_DNA"/>
</dbReference>
<dbReference type="SUPFAM" id="SSF48295">
    <property type="entry name" value="TrpR-like"/>
    <property type="match status" value="1"/>
</dbReference>
<dbReference type="PANTHER" id="PTHR30050:SF2">
    <property type="entry name" value="CHROMOSOMAL REPLICATION INITIATOR PROTEIN DNAA"/>
    <property type="match status" value="1"/>
</dbReference>
<evidence type="ECO:0000313" key="10">
    <source>
        <dbReference type="Proteomes" id="UP000034934"/>
    </source>
</evidence>
<dbReference type="Proteomes" id="UP000034934">
    <property type="component" value="Unassembled WGS sequence"/>
</dbReference>
<gene>
    <name evidence="9" type="ORF">UR19_C0010G0001</name>
</gene>
<evidence type="ECO:0000256" key="1">
    <source>
        <dbReference type="ARBA" id="ARBA00022490"/>
    </source>
</evidence>
<dbReference type="Pfam" id="PF08299">
    <property type="entry name" value="Bac_DnaA_C"/>
    <property type="match status" value="1"/>
</dbReference>
<evidence type="ECO:0000256" key="4">
    <source>
        <dbReference type="ARBA" id="ARBA00022840"/>
    </source>
</evidence>
<dbReference type="GO" id="GO:0005886">
    <property type="term" value="C:plasma membrane"/>
    <property type="evidence" value="ECO:0007669"/>
    <property type="project" value="TreeGrafter"/>
</dbReference>
<dbReference type="GO" id="GO:0005524">
    <property type="term" value="F:ATP binding"/>
    <property type="evidence" value="ECO:0007669"/>
    <property type="project" value="UniProtKB-KW"/>
</dbReference>
<protein>
    <submittedName>
        <fullName evidence="9">Chromosomal replication initiator protein DnaA</fullName>
    </submittedName>
</protein>
<dbReference type="GO" id="GO:0006270">
    <property type="term" value="P:DNA replication initiation"/>
    <property type="evidence" value="ECO:0007669"/>
    <property type="project" value="InterPro"/>
</dbReference>
<evidence type="ECO:0000256" key="6">
    <source>
        <dbReference type="ARBA" id="ARBA00023125"/>
    </source>
</evidence>
<proteinExistence type="inferred from homology"/>
<name>A0A0F9YDE0_9BACT</name>
<evidence type="ECO:0000313" key="9">
    <source>
        <dbReference type="EMBL" id="KKP29669.1"/>
    </source>
</evidence>
<sequence>HTFNELQMKQVQIVMTADRKPQEIQLLEDRLKSRFLGGMMVDIGLPDYEMRVAILKQKAAELGTEVGEGAFDLMANNFSSNARELEGTFVRLATMASIEGGILTSDMVQKTMGLPASTVQSIKVRPLKVISTVAKYFDYKNKDLLGSSRKADLVQARHIAMFLLRDSLGIQLEKVGELMGGRDHTTVMHAVEKVECEMKENTDIRRKVLAVKQALYT</sequence>
<dbReference type="PANTHER" id="PTHR30050">
    <property type="entry name" value="CHROMOSOMAL REPLICATION INITIATOR PROTEIN DNAA"/>
    <property type="match status" value="1"/>
</dbReference>
<dbReference type="GO" id="GO:0003688">
    <property type="term" value="F:DNA replication origin binding"/>
    <property type="evidence" value="ECO:0007669"/>
    <property type="project" value="TreeGrafter"/>
</dbReference>
<accession>A0A0F9YDE0</accession>
<dbReference type="Gene3D" id="1.10.1750.10">
    <property type="match status" value="1"/>
</dbReference>
<keyword evidence="6" id="KW-0238">DNA-binding</keyword>
<keyword evidence="3" id="KW-0547">Nucleotide-binding</keyword>
<dbReference type="InterPro" id="IPR010921">
    <property type="entry name" value="Trp_repressor/repl_initiator"/>
</dbReference>
<dbReference type="PATRIC" id="fig|1618767.3.peg.720"/>
<keyword evidence="1" id="KW-0963">Cytoplasm</keyword>
<keyword evidence="4" id="KW-0067">ATP-binding</keyword>
<evidence type="ECO:0000256" key="2">
    <source>
        <dbReference type="ARBA" id="ARBA00022705"/>
    </source>
</evidence>
<organism evidence="9 10">
    <name type="scientific">Candidatus Nomurabacteria bacterium GW2011_GWF1_31_48</name>
    <dbReference type="NCBI Taxonomy" id="1618767"/>
    <lineage>
        <taxon>Bacteria</taxon>
        <taxon>Candidatus Nomuraibacteriota</taxon>
    </lineage>
</organism>
<dbReference type="InterPro" id="IPR020591">
    <property type="entry name" value="Chromosome_initiator_DnaA-like"/>
</dbReference>
<dbReference type="Gene3D" id="3.40.50.300">
    <property type="entry name" value="P-loop containing nucleotide triphosphate hydrolases"/>
    <property type="match status" value="1"/>
</dbReference>
<dbReference type="CDD" id="cd06571">
    <property type="entry name" value="Bac_DnaA_C"/>
    <property type="match status" value="1"/>
</dbReference>
<dbReference type="GO" id="GO:0008289">
    <property type="term" value="F:lipid binding"/>
    <property type="evidence" value="ECO:0007669"/>
    <property type="project" value="UniProtKB-KW"/>
</dbReference>
<dbReference type="InterPro" id="IPR013317">
    <property type="entry name" value="DnaA_dom"/>
</dbReference>